<sequence length="165" mass="17537">MSSLLHMADSGSRALSYLLGALSIGLAGAVFATSMAPTAIAQWTLEVFGVSFVALFSVLVFISLFAWVRMGQFVARKDFWLEVGLHGANGVSTLALTFTLLGISLGIGTLAEQELTPETVQPIIGDLTKHFSLAFLTTVVGLPSAAILRALLSISHQRLAEEERS</sequence>
<dbReference type="OrthoDB" id="8447707at2"/>
<dbReference type="EMBL" id="FLYE01000048">
    <property type="protein sequence ID" value="SCA58262.1"/>
    <property type="molecule type" value="Genomic_DNA"/>
</dbReference>
<dbReference type="Proteomes" id="UP000231658">
    <property type="component" value="Unassembled WGS sequence"/>
</dbReference>
<evidence type="ECO:0008006" key="4">
    <source>
        <dbReference type="Google" id="ProtNLM"/>
    </source>
</evidence>
<reference evidence="2 3" key="1">
    <citation type="submission" date="2016-07" db="EMBL/GenBank/DDBJ databases">
        <authorList>
            <person name="Lefevre C.T."/>
        </authorList>
    </citation>
    <scope>NUCLEOTIDE SEQUENCE [LARGE SCALE GENOMIC DNA]</scope>
    <source>
        <strain evidence="2">PR1</strain>
    </source>
</reference>
<keyword evidence="1" id="KW-0812">Transmembrane</keyword>
<evidence type="ECO:0000313" key="3">
    <source>
        <dbReference type="Proteomes" id="UP000231658"/>
    </source>
</evidence>
<keyword evidence="3" id="KW-1185">Reference proteome</keyword>
<dbReference type="STRING" id="1867952.MTBPR1_90109"/>
<dbReference type="AlphaFoldDB" id="A0A1C3RLS5"/>
<feature type="transmembrane region" description="Helical" evidence="1">
    <location>
        <begin position="48"/>
        <end position="68"/>
    </location>
</feature>
<organism evidence="2 3">
    <name type="scientific">Candidatus Terasakiella magnetica</name>
    <dbReference type="NCBI Taxonomy" id="1867952"/>
    <lineage>
        <taxon>Bacteria</taxon>
        <taxon>Pseudomonadati</taxon>
        <taxon>Pseudomonadota</taxon>
        <taxon>Alphaproteobacteria</taxon>
        <taxon>Rhodospirillales</taxon>
        <taxon>Terasakiellaceae</taxon>
        <taxon>Terasakiella</taxon>
    </lineage>
</organism>
<proteinExistence type="predicted"/>
<keyword evidence="1" id="KW-0472">Membrane</keyword>
<dbReference type="RefSeq" id="WP_126465336.1">
    <property type="nucleotide sequence ID" value="NZ_FLYE01000048.1"/>
</dbReference>
<evidence type="ECO:0000313" key="2">
    <source>
        <dbReference type="EMBL" id="SCA58262.1"/>
    </source>
</evidence>
<protein>
    <recommendedName>
        <fullName evidence="4">MotA/TolQ/ExbB proton channel domain-containing protein</fullName>
    </recommendedName>
</protein>
<feature type="transmembrane region" description="Helical" evidence="1">
    <location>
        <begin position="131"/>
        <end position="152"/>
    </location>
</feature>
<keyword evidence="1" id="KW-1133">Transmembrane helix</keyword>
<name>A0A1C3RLS5_9PROT</name>
<evidence type="ECO:0000256" key="1">
    <source>
        <dbReference type="SAM" id="Phobius"/>
    </source>
</evidence>
<accession>A0A1C3RLS5</accession>
<feature type="transmembrane region" description="Helical" evidence="1">
    <location>
        <begin position="89"/>
        <end position="111"/>
    </location>
</feature>
<gene>
    <name evidence="2" type="ORF">MTBPR1_90109</name>
</gene>